<dbReference type="SUPFAM" id="SSF53474">
    <property type="entry name" value="alpha/beta-Hydrolases"/>
    <property type="match status" value="1"/>
</dbReference>
<dbReference type="InterPro" id="IPR029058">
    <property type="entry name" value="AB_hydrolase_fold"/>
</dbReference>
<evidence type="ECO:0000256" key="1">
    <source>
        <dbReference type="ARBA" id="ARBA00022801"/>
    </source>
</evidence>
<dbReference type="InterPro" id="IPR000073">
    <property type="entry name" value="AB_hydrolase_1"/>
</dbReference>
<evidence type="ECO:0000313" key="4">
    <source>
        <dbReference type="Proteomes" id="UP001060336"/>
    </source>
</evidence>
<dbReference type="KEGG" id="naci:NUH88_02985"/>
<dbReference type="PRINTS" id="PR00111">
    <property type="entry name" value="ABHYDROLASE"/>
</dbReference>
<reference evidence="3" key="1">
    <citation type="submission" date="2022-08" db="EMBL/GenBank/DDBJ databases">
        <title>Nisaea acidiphila sp. nov., isolated from a marine algal debris and emended description of the genus Nisaea Urios et al. 2008.</title>
        <authorList>
            <person name="Kwon K."/>
        </authorList>
    </citation>
    <scope>NUCLEOTIDE SEQUENCE</scope>
    <source>
        <strain evidence="3">MEBiC11861</strain>
    </source>
</reference>
<evidence type="ECO:0000313" key="3">
    <source>
        <dbReference type="EMBL" id="UUX50667.1"/>
    </source>
</evidence>
<dbReference type="Proteomes" id="UP001060336">
    <property type="component" value="Chromosome"/>
</dbReference>
<organism evidence="3 4">
    <name type="scientific">Nisaea acidiphila</name>
    <dbReference type="NCBI Taxonomy" id="1862145"/>
    <lineage>
        <taxon>Bacteria</taxon>
        <taxon>Pseudomonadati</taxon>
        <taxon>Pseudomonadota</taxon>
        <taxon>Alphaproteobacteria</taxon>
        <taxon>Rhodospirillales</taxon>
        <taxon>Thalassobaculaceae</taxon>
        <taxon>Nisaea</taxon>
    </lineage>
</organism>
<evidence type="ECO:0000259" key="2">
    <source>
        <dbReference type="Pfam" id="PF00561"/>
    </source>
</evidence>
<keyword evidence="1 3" id="KW-0378">Hydrolase</keyword>
<dbReference type="Gene3D" id="3.40.50.1820">
    <property type="entry name" value="alpha/beta hydrolase"/>
    <property type="match status" value="1"/>
</dbReference>
<dbReference type="GO" id="GO:0016787">
    <property type="term" value="F:hydrolase activity"/>
    <property type="evidence" value="ECO:0007669"/>
    <property type="project" value="UniProtKB-KW"/>
</dbReference>
<dbReference type="PRINTS" id="PR00412">
    <property type="entry name" value="EPOXHYDRLASE"/>
</dbReference>
<dbReference type="AlphaFoldDB" id="A0A9J7ASM2"/>
<dbReference type="Pfam" id="PF00561">
    <property type="entry name" value="Abhydrolase_1"/>
    <property type="match status" value="1"/>
</dbReference>
<keyword evidence="4" id="KW-1185">Reference proteome</keyword>
<protein>
    <submittedName>
        <fullName evidence="3">Alpha/beta hydrolase</fullName>
    </submittedName>
</protein>
<gene>
    <name evidence="3" type="ORF">NUH88_02985</name>
</gene>
<name>A0A9J7ASM2_9PROT</name>
<dbReference type="InterPro" id="IPR000639">
    <property type="entry name" value="Epox_hydrolase-like"/>
</dbReference>
<sequence length="298" mass="32428">MLEGFKTQTITVADTEIFVRTAGTGYPVLLIHGFPQTGACWHRIAPTLAERFSVVVPDLRGYGASGKPAPSHDHAPHSKRAMARDLVEVMAALGHERFAVVGHDRGARVGFRLTMDHPERVSRFCSLDVIPTLEMWEKLDLAGAVGGFHWSFLAQPAPVPETLIGADPDFFYGYLMRKWAAPEFLFDPHAMGAYLEAMRDPAVIAGTCEDYRAGAGIDVAHDRDDREAGRKLACPLLFLYGGVRGFGGPGGPADPLDTWRNWCDGEVTGGAVPCGHFLPEEAPGTVLEQLLPFLMDDT</sequence>
<dbReference type="EMBL" id="CP102480">
    <property type="protein sequence ID" value="UUX50667.1"/>
    <property type="molecule type" value="Genomic_DNA"/>
</dbReference>
<feature type="domain" description="AB hydrolase-1" evidence="2">
    <location>
        <begin position="26"/>
        <end position="181"/>
    </location>
</feature>
<dbReference type="RefSeq" id="WP_257769877.1">
    <property type="nucleotide sequence ID" value="NZ_CP102480.1"/>
</dbReference>
<proteinExistence type="predicted"/>
<dbReference type="PANTHER" id="PTHR43329">
    <property type="entry name" value="EPOXIDE HYDROLASE"/>
    <property type="match status" value="1"/>
</dbReference>
<accession>A0A9J7ASM2</accession>